<keyword evidence="4" id="KW-0378">Hydrolase</keyword>
<evidence type="ECO:0000256" key="1">
    <source>
        <dbReference type="ARBA" id="ARBA00006814"/>
    </source>
</evidence>
<dbReference type="CDD" id="cd06064">
    <property type="entry name" value="H2MP_F420-Reduc"/>
    <property type="match status" value="1"/>
</dbReference>
<protein>
    <submittedName>
        <fullName evidence="5">Coenzyme F420 hydrogenase subunit delta</fullName>
    </submittedName>
</protein>
<dbReference type="PANTHER" id="PTHR30302">
    <property type="entry name" value="HYDROGENASE 1 MATURATION PROTEASE"/>
    <property type="match status" value="1"/>
</dbReference>
<dbReference type="NCBIfam" id="TIGR00130">
    <property type="entry name" value="frhD"/>
    <property type="match status" value="1"/>
</dbReference>
<dbReference type="GO" id="GO:0016485">
    <property type="term" value="P:protein processing"/>
    <property type="evidence" value="ECO:0007669"/>
    <property type="project" value="TreeGrafter"/>
</dbReference>
<dbReference type="InterPro" id="IPR023430">
    <property type="entry name" value="Pept_HybD-like_dom_sf"/>
</dbReference>
<accession>A0A8J7USV4</accession>
<comment type="caution">
    <text evidence="5">The sequence shown here is derived from an EMBL/GenBank/DDBJ whole genome shotgun (WGS) entry which is preliminary data.</text>
</comment>
<dbReference type="FunFam" id="3.40.50.1450:FF:000005">
    <property type="entry name" value="Hydrogenase maturation protease HycI"/>
    <property type="match status" value="1"/>
</dbReference>
<evidence type="ECO:0000256" key="2">
    <source>
        <dbReference type="ARBA" id="ARBA00022670"/>
    </source>
</evidence>
<evidence type="ECO:0000313" key="6">
    <source>
        <dbReference type="Proteomes" id="UP000740329"/>
    </source>
</evidence>
<dbReference type="EMBL" id="JAGGMV010000005">
    <property type="protein sequence ID" value="MBP2202032.1"/>
    <property type="molecule type" value="Genomic_DNA"/>
</dbReference>
<dbReference type="AlphaFoldDB" id="A0A8J7USV4"/>
<dbReference type="RefSeq" id="WP_209591551.1">
    <property type="nucleotide sequence ID" value="NZ_JAGGMU010000005.1"/>
</dbReference>
<dbReference type="InterPro" id="IPR004411">
    <property type="entry name" value="Pept_A31_F420-red_hyd_d"/>
</dbReference>
<dbReference type="PANTHER" id="PTHR30302:SF1">
    <property type="entry name" value="HYDROGENASE 2 MATURATION PROTEASE"/>
    <property type="match status" value="1"/>
</dbReference>
<evidence type="ECO:0000256" key="3">
    <source>
        <dbReference type="ARBA" id="ARBA00022750"/>
    </source>
</evidence>
<organism evidence="5 6">
    <name type="scientific">Methanococcus voltae</name>
    <dbReference type="NCBI Taxonomy" id="2188"/>
    <lineage>
        <taxon>Archaea</taxon>
        <taxon>Methanobacteriati</taxon>
        <taxon>Methanobacteriota</taxon>
        <taxon>Methanomada group</taxon>
        <taxon>Methanococci</taxon>
        <taxon>Methanococcales</taxon>
        <taxon>Methanococcaceae</taxon>
        <taxon>Methanococcus</taxon>
    </lineage>
</organism>
<dbReference type="InterPro" id="IPR000671">
    <property type="entry name" value="Peptidase_A31"/>
</dbReference>
<dbReference type="OrthoDB" id="85598at2157"/>
<dbReference type="Gene3D" id="3.40.50.1450">
    <property type="entry name" value="HybD-like"/>
    <property type="match status" value="1"/>
</dbReference>
<evidence type="ECO:0000256" key="4">
    <source>
        <dbReference type="ARBA" id="ARBA00022801"/>
    </source>
</evidence>
<name>A0A8J7USV4_METVO</name>
<proteinExistence type="inferred from homology"/>
<dbReference type="GO" id="GO:0004190">
    <property type="term" value="F:aspartic-type endopeptidase activity"/>
    <property type="evidence" value="ECO:0007669"/>
    <property type="project" value="UniProtKB-KW"/>
</dbReference>
<dbReference type="GO" id="GO:0008047">
    <property type="term" value="F:enzyme activator activity"/>
    <property type="evidence" value="ECO:0007669"/>
    <property type="project" value="InterPro"/>
</dbReference>
<dbReference type="Proteomes" id="UP000740329">
    <property type="component" value="Unassembled WGS sequence"/>
</dbReference>
<dbReference type="Pfam" id="PF01750">
    <property type="entry name" value="HycI"/>
    <property type="match status" value="1"/>
</dbReference>
<dbReference type="NCBIfam" id="TIGR00072">
    <property type="entry name" value="hydrog_prot"/>
    <property type="match status" value="1"/>
</dbReference>
<reference evidence="5" key="1">
    <citation type="submission" date="2021-03" db="EMBL/GenBank/DDBJ databases">
        <title>Genomic Encyclopedia of Type Strains, Phase IV (KMG-V): Genome sequencing to study the core and pangenomes of soil and plant-associated prokaryotes.</title>
        <authorList>
            <person name="Whitman W."/>
        </authorList>
    </citation>
    <scope>NUCLEOTIDE SEQUENCE</scope>
    <source>
        <strain evidence="5">C4</strain>
    </source>
</reference>
<comment type="similarity">
    <text evidence="1">Belongs to the peptidase A31 family.</text>
</comment>
<keyword evidence="3" id="KW-0064">Aspartyl protease</keyword>
<dbReference type="SUPFAM" id="SSF53163">
    <property type="entry name" value="HybD-like"/>
    <property type="match status" value="1"/>
</dbReference>
<evidence type="ECO:0000313" key="5">
    <source>
        <dbReference type="EMBL" id="MBP2202032.1"/>
    </source>
</evidence>
<sequence>MPGYLNKEILVLGCGNILFGDDGFGYHMIKRLNELKEQYPILNSEKIQLIDAGTGASHFILSLIDGETPLKKIVIADIIDYGLEPGTLKKLCVEDIPNLPKYHVDAHDMPLAGMLREINDDYGIEIVVIGCQQKRVTAPDILLELSEEVTNSIDDAVKMVVDELN</sequence>
<dbReference type="PRINTS" id="PR00446">
    <property type="entry name" value="HYDRGNUPTAKE"/>
</dbReference>
<gene>
    <name evidence="5" type="ORF">J3E07_001473</name>
</gene>
<keyword evidence="2" id="KW-0645">Protease</keyword>